<dbReference type="AlphaFoldDB" id="A0A7K3W539"/>
<dbReference type="EMBL" id="JAAGWF010000017">
    <property type="protein sequence ID" value="NEK59354.1"/>
    <property type="molecule type" value="Genomic_DNA"/>
</dbReference>
<comment type="caution">
    <text evidence="1">The sequence shown here is derived from an EMBL/GenBank/DDBJ whole genome shotgun (WGS) entry which is preliminary data.</text>
</comment>
<dbReference type="Proteomes" id="UP000470246">
    <property type="component" value="Unassembled WGS sequence"/>
</dbReference>
<gene>
    <name evidence="1" type="ORF">GCU56_15945</name>
</gene>
<evidence type="ECO:0000313" key="2">
    <source>
        <dbReference type="Proteomes" id="UP000470246"/>
    </source>
</evidence>
<reference evidence="1 2" key="1">
    <citation type="submission" date="2020-02" db="EMBL/GenBank/DDBJ databases">
        <title>Geodermatophilus sabuli CPCC 205279 I12A-02694.</title>
        <authorList>
            <person name="Jiang Z."/>
        </authorList>
    </citation>
    <scope>NUCLEOTIDE SEQUENCE [LARGE SCALE GENOMIC DNA]</scope>
    <source>
        <strain evidence="1 2">I12A-02694</strain>
    </source>
</reference>
<keyword evidence="2" id="KW-1185">Reference proteome</keyword>
<organism evidence="1 2">
    <name type="scientific">Geodermatophilus sabuli</name>
    <dbReference type="NCBI Taxonomy" id="1564158"/>
    <lineage>
        <taxon>Bacteria</taxon>
        <taxon>Bacillati</taxon>
        <taxon>Actinomycetota</taxon>
        <taxon>Actinomycetes</taxon>
        <taxon>Geodermatophilales</taxon>
        <taxon>Geodermatophilaceae</taxon>
        <taxon>Geodermatophilus</taxon>
    </lineage>
</organism>
<accession>A0A7K3W539</accession>
<name>A0A7K3W539_9ACTN</name>
<protein>
    <submittedName>
        <fullName evidence="1">Uncharacterized protein</fullName>
    </submittedName>
</protein>
<sequence>MDWWMWPLVAWLPLSAFLAHAWDRVVSTAADPHGGGRRRLTDDRLRECGGRRARPAFPVVG</sequence>
<proteinExistence type="predicted"/>
<evidence type="ECO:0000313" key="1">
    <source>
        <dbReference type="EMBL" id="NEK59354.1"/>
    </source>
</evidence>
<dbReference type="RefSeq" id="WP_163482720.1">
    <property type="nucleotide sequence ID" value="NZ_JAAGWF010000017.1"/>
</dbReference>